<dbReference type="GO" id="GO:0006032">
    <property type="term" value="P:chitin catabolic process"/>
    <property type="evidence" value="ECO:0007669"/>
    <property type="project" value="TreeGrafter"/>
</dbReference>
<dbReference type="InterPro" id="IPR029070">
    <property type="entry name" value="Chitinase_insertion_sf"/>
</dbReference>
<dbReference type="GO" id="GO:0004568">
    <property type="term" value="F:chitinase activity"/>
    <property type="evidence" value="ECO:0007669"/>
    <property type="project" value="TreeGrafter"/>
</dbReference>
<keyword evidence="3" id="KW-0378">Hydrolase</keyword>
<dbReference type="PANTHER" id="PTHR11177:SF317">
    <property type="entry name" value="CHITINASE 12-RELATED"/>
    <property type="match status" value="1"/>
</dbReference>
<dbReference type="GO" id="GO:0005576">
    <property type="term" value="C:extracellular region"/>
    <property type="evidence" value="ECO:0007669"/>
    <property type="project" value="TreeGrafter"/>
</dbReference>
<dbReference type="InterPro" id="IPR050314">
    <property type="entry name" value="Glycosyl_Hydrlase_18"/>
</dbReference>
<sequence>MALKAHFLRLLSSLSLNLLIAELAACEYNGATAITSSSSTYMMQSSSQASVDLTVIPPISNLTGDHGKKRNKKKISAYYPSYNADQRPVSDIKYEHYDELVFFVATTNQNFTIGLGDIEQEVWDSRAHEFVHRCKKAGVTPFYCLGGWTGSIYFSSLVSTASNRTEYATSAVNFAKKYGFEGIDIDWEYPSIQGIGCNIVSDADVENYQLFLKEIKRIWPEGKLSTAVSIGGIRASDYSPLPASNLTTLIDVVDKLNIMAYDVYGSWSTTTGPLSPLQSTCADDENQISVESAVEVYLQQGFKPSQMALGIPTYGRSWTLASPILTPRTVQNYTTYYYQNFTDIPRGGQFDDEPGVDVCGQNSTSWGGTILFTELLSRGYLDEDEMASADFVRYYDECSRQPFIVNGTLMISYDDTRSTLRKVQYAKSKNLAGVYFFDTLGTTERSLRAVRQVLNS</sequence>
<gene>
    <name evidence="3" type="ORF">PPACK8108_LOCUS12584</name>
</gene>
<dbReference type="PANTHER" id="PTHR11177">
    <property type="entry name" value="CHITINASE"/>
    <property type="match status" value="1"/>
</dbReference>
<dbReference type="Proteomes" id="UP001153365">
    <property type="component" value="Unassembled WGS sequence"/>
</dbReference>
<feature type="signal peptide" evidence="1">
    <location>
        <begin position="1"/>
        <end position="26"/>
    </location>
</feature>
<evidence type="ECO:0000313" key="4">
    <source>
        <dbReference type="Proteomes" id="UP001153365"/>
    </source>
</evidence>
<keyword evidence="4" id="KW-1185">Reference proteome</keyword>
<dbReference type="PROSITE" id="PS51910">
    <property type="entry name" value="GH18_2"/>
    <property type="match status" value="1"/>
</dbReference>
<dbReference type="InterPro" id="IPR017853">
    <property type="entry name" value="GH"/>
</dbReference>
<evidence type="ECO:0000313" key="3">
    <source>
        <dbReference type="EMBL" id="CAH7677436.1"/>
    </source>
</evidence>
<reference evidence="3" key="1">
    <citation type="submission" date="2022-06" db="EMBL/GenBank/DDBJ databases">
        <authorList>
            <consortium name="SYNGENTA / RWTH Aachen University"/>
        </authorList>
    </citation>
    <scope>NUCLEOTIDE SEQUENCE</scope>
</reference>
<feature type="domain" description="GH18" evidence="2">
    <location>
        <begin position="73"/>
        <end position="456"/>
    </location>
</feature>
<dbReference type="Gene3D" id="3.10.50.10">
    <property type="match status" value="1"/>
</dbReference>
<evidence type="ECO:0000259" key="2">
    <source>
        <dbReference type="PROSITE" id="PS51910"/>
    </source>
</evidence>
<dbReference type="InterPro" id="IPR011583">
    <property type="entry name" value="Chitinase_II/V-like_cat"/>
</dbReference>
<dbReference type="AlphaFoldDB" id="A0AAV0B381"/>
<dbReference type="Gene3D" id="3.20.20.80">
    <property type="entry name" value="Glycosidases"/>
    <property type="match status" value="1"/>
</dbReference>
<dbReference type="GO" id="GO:0008061">
    <property type="term" value="F:chitin binding"/>
    <property type="evidence" value="ECO:0007669"/>
    <property type="project" value="InterPro"/>
</dbReference>
<dbReference type="GO" id="GO:0005975">
    <property type="term" value="P:carbohydrate metabolic process"/>
    <property type="evidence" value="ECO:0007669"/>
    <property type="project" value="InterPro"/>
</dbReference>
<accession>A0AAV0B381</accession>
<dbReference type="InterPro" id="IPR001223">
    <property type="entry name" value="Glyco_hydro18_cat"/>
</dbReference>
<protein>
    <submittedName>
        <fullName evidence="3">Glycoside hydrolase superfamily</fullName>
    </submittedName>
</protein>
<dbReference type="Pfam" id="PF00704">
    <property type="entry name" value="Glyco_hydro_18"/>
    <property type="match status" value="1"/>
</dbReference>
<dbReference type="SUPFAM" id="SSF51445">
    <property type="entry name" value="(Trans)glycosidases"/>
    <property type="match status" value="1"/>
</dbReference>
<keyword evidence="1" id="KW-0732">Signal</keyword>
<dbReference type="EMBL" id="CALTRL010003040">
    <property type="protein sequence ID" value="CAH7677436.1"/>
    <property type="molecule type" value="Genomic_DNA"/>
</dbReference>
<dbReference type="SMART" id="SM00636">
    <property type="entry name" value="Glyco_18"/>
    <property type="match status" value="1"/>
</dbReference>
<evidence type="ECO:0000256" key="1">
    <source>
        <dbReference type="SAM" id="SignalP"/>
    </source>
</evidence>
<proteinExistence type="predicted"/>
<organism evidence="3 4">
    <name type="scientific">Phakopsora pachyrhizi</name>
    <name type="common">Asian soybean rust disease fungus</name>
    <dbReference type="NCBI Taxonomy" id="170000"/>
    <lineage>
        <taxon>Eukaryota</taxon>
        <taxon>Fungi</taxon>
        <taxon>Dikarya</taxon>
        <taxon>Basidiomycota</taxon>
        <taxon>Pucciniomycotina</taxon>
        <taxon>Pucciniomycetes</taxon>
        <taxon>Pucciniales</taxon>
        <taxon>Phakopsoraceae</taxon>
        <taxon>Phakopsora</taxon>
    </lineage>
</organism>
<feature type="chain" id="PRO_5043885927" evidence="1">
    <location>
        <begin position="27"/>
        <end position="456"/>
    </location>
</feature>
<comment type="caution">
    <text evidence="3">The sequence shown here is derived from an EMBL/GenBank/DDBJ whole genome shotgun (WGS) entry which is preliminary data.</text>
</comment>
<name>A0AAV0B381_PHAPC</name>